<dbReference type="PANTHER" id="PTHR43775:SF51">
    <property type="entry name" value="INACTIVE PHENOLPHTHIOCEROL SYNTHESIS POLYKETIDE SYNTHASE TYPE I PKS1-RELATED"/>
    <property type="match status" value="1"/>
</dbReference>
<keyword evidence="6" id="KW-1185">Reference proteome</keyword>
<dbReference type="EMBL" id="JBHTMM010000430">
    <property type="protein sequence ID" value="MFD1313980.1"/>
    <property type="molecule type" value="Genomic_DNA"/>
</dbReference>
<feature type="domain" description="Malonyl-CoA:ACP transacylase (MAT)" evidence="4">
    <location>
        <begin position="1"/>
        <end position="169"/>
    </location>
</feature>
<evidence type="ECO:0000256" key="3">
    <source>
        <dbReference type="ARBA" id="ARBA00023315"/>
    </source>
</evidence>
<evidence type="ECO:0000313" key="6">
    <source>
        <dbReference type="Proteomes" id="UP001597058"/>
    </source>
</evidence>
<dbReference type="RefSeq" id="WP_381331512.1">
    <property type="nucleotide sequence ID" value="NZ_JBHTMM010000430.1"/>
</dbReference>
<dbReference type="EC" id="2.3.1.-" evidence="5"/>
<protein>
    <submittedName>
        <fullName evidence="5">Acyltransferase domain-containing protein</fullName>
        <ecNumber evidence="5">2.3.1.-</ecNumber>
    </submittedName>
</protein>
<dbReference type="InterPro" id="IPR016035">
    <property type="entry name" value="Acyl_Trfase/lysoPLipase"/>
</dbReference>
<dbReference type="InterPro" id="IPR050091">
    <property type="entry name" value="PKS_NRPS_Biosynth_Enz"/>
</dbReference>
<dbReference type="Gene3D" id="3.40.366.10">
    <property type="entry name" value="Malonyl-Coenzyme A Acyl Carrier Protein, domain 2"/>
    <property type="match status" value="1"/>
</dbReference>
<dbReference type="PANTHER" id="PTHR43775">
    <property type="entry name" value="FATTY ACID SYNTHASE"/>
    <property type="match status" value="1"/>
</dbReference>
<evidence type="ECO:0000256" key="1">
    <source>
        <dbReference type="ARBA" id="ARBA00022679"/>
    </source>
</evidence>
<dbReference type="InterPro" id="IPR016036">
    <property type="entry name" value="Malonyl_transacylase_ACP-bd"/>
</dbReference>
<evidence type="ECO:0000313" key="5">
    <source>
        <dbReference type="EMBL" id="MFD1313980.1"/>
    </source>
</evidence>
<keyword evidence="3 5" id="KW-0012">Acyltransferase</keyword>
<dbReference type="SUPFAM" id="SSF55048">
    <property type="entry name" value="Probable ACP-binding domain of malonyl-CoA ACP transacylase"/>
    <property type="match status" value="1"/>
</dbReference>
<reference evidence="6" key="1">
    <citation type="journal article" date="2019" name="Int. J. Syst. Evol. Microbiol.">
        <title>The Global Catalogue of Microorganisms (GCM) 10K type strain sequencing project: providing services to taxonomists for standard genome sequencing and annotation.</title>
        <authorList>
            <consortium name="The Broad Institute Genomics Platform"/>
            <consortium name="The Broad Institute Genome Sequencing Center for Infectious Disease"/>
            <person name="Wu L."/>
            <person name="Ma J."/>
        </authorList>
    </citation>
    <scope>NUCLEOTIDE SEQUENCE [LARGE SCALE GENOMIC DNA]</scope>
    <source>
        <strain evidence="6">CGMCC 4.7020</strain>
    </source>
</reference>
<sequence length="169" mass="17270">FPGQGAQWVGMAVELLDSSTVFAARFGECAVALDGFVEWSLMDVVRGVEGAPGLDRVDVVQPVLWAVMVSLAALWESFGVRPSAVVGHSQGEIAAAVVAGALSLQDGARVAALRSRAITALAGHGGMVSVALSRERAEELISGWDGRISVAAVNGPTSVVVSGDADALD</sequence>
<evidence type="ECO:0000259" key="4">
    <source>
        <dbReference type="SMART" id="SM00827"/>
    </source>
</evidence>
<dbReference type="Proteomes" id="UP001597058">
    <property type="component" value="Unassembled WGS sequence"/>
</dbReference>
<gene>
    <name evidence="5" type="ORF">ACFQ5X_51250</name>
</gene>
<keyword evidence="1 5" id="KW-0808">Transferase</keyword>
<organism evidence="5 6">
    <name type="scientific">Streptomyces kaempferi</name>
    <dbReference type="NCBI Taxonomy" id="333725"/>
    <lineage>
        <taxon>Bacteria</taxon>
        <taxon>Bacillati</taxon>
        <taxon>Actinomycetota</taxon>
        <taxon>Actinomycetes</taxon>
        <taxon>Kitasatosporales</taxon>
        <taxon>Streptomycetaceae</taxon>
        <taxon>Streptomyces</taxon>
    </lineage>
</organism>
<dbReference type="SMART" id="SM00827">
    <property type="entry name" value="PKS_AT"/>
    <property type="match status" value="1"/>
</dbReference>
<dbReference type="GO" id="GO:0016746">
    <property type="term" value="F:acyltransferase activity"/>
    <property type="evidence" value="ECO:0007669"/>
    <property type="project" value="UniProtKB-KW"/>
</dbReference>
<accession>A0ABW3XXW4</accession>
<evidence type="ECO:0000256" key="2">
    <source>
        <dbReference type="ARBA" id="ARBA00023268"/>
    </source>
</evidence>
<comment type="caution">
    <text evidence="5">The sequence shown here is derived from an EMBL/GenBank/DDBJ whole genome shotgun (WGS) entry which is preliminary data.</text>
</comment>
<dbReference type="Pfam" id="PF00698">
    <property type="entry name" value="Acyl_transf_1"/>
    <property type="match status" value="1"/>
</dbReference>
<feature type="non-terminal residue" evidence="5">
    <location>
        <position position="1"/>
    </location>
</feature>
<keyword evidence="2" id="KW-0511">Multifunctional enzyme</keyword>
<dbReference type="InterPro" id="IPR014043">
    <property type="entry name" value="Acyl_transferase_dom"/>
</dbReference>
<dbReference type="SUPFAM" id="SSF52151">
    <property type="entry name" value="FabD/lysophospholipase-like"/>
    <property type="match status" value="1"/>
</dbReference>
<proteinExistence type="predicted"/>
<dbReference type="InterPro" id="IPR001227">
    <property type="entry name" value="Ac_transferase_dom_sf"/>
</dbReference>
<feature type="non-terminal residue" evidence="5">
    <location>
        <position position="169"/>
    </location>
</feature>
<name>A0ABW3XXW4_9ACTN</name>